<feature type="chain" id="PRO_5021946367" evidence="1">
    <location>
        <begin position="26"/>
        <end position="472"/>
    </location>
</feature>
<dbReference type="RefSeq" id="WP_145657622.1">
    <property type="nucleotide sequence ID" value="NZ_VITK01000001.1"/>
</dbReference>
<reference evidence="2 3" key="1">
    <citation type="submission" date="2019-06" db="EMBL/GenBank/DDBJ databases">
        <title>Genomic Encyclopedia of Type Strains, Phase IV (KMG-V): Genome sequencing to study the core and pangenomes of soil and plant-associated prokaryotes.</title>
        <authorList>
            <person name="Whitman W."/>
        </authorList>
    </citation>
    <scope>NUCLEOTIDE SEQUENCE [LARGE SCALE GENOMIC DNA]</scope>
    <source>
        <strain evidence="2 3">BR 510</strain>
    </source>
</reference>
<proteinExistence type="predicted"/>
<protein>
    <submittedName>
        <fullName evidence="2">Uncharacterized protein</fullName>
    </submittedName>
</protein>
<keyword evidence="3" id="KW-1185">Reference proteome</keyword>
<sequence>MNNGTKSLLTCSAAIFCLMVDSAHAKGPYTPQQALHNMYDQIRTLLGYDPVDNPGARSTWLGLSYIGDAVASNDPQKINDLANTCPEVSPLTNFTSLERLDSVYERMIKGMVGPNRPETPEVKAAKESLFSNGANTPKYTTYLGFQQQHDEALRTYLQAATANDRVTASQRMALILQNWQVSGDKIDVEGALFRIKTQQSAFSDATNLHRLNVLDIARQASWASTEVAGAFRSPVSEVSPPVGNWQDADGWVKVLYSEDSSTMNYTASNSSSKGFAGLGLGFVNIVGTTGGGNSSQSRVTKIDAMSYTFEIKVITIRRPWLDSEVFSVPLGWTWRTNPNTTAFPRVSDGPNADDLPVVPAKYTYDNAAVHCPLIPTAMVIARNRVLTLTSSRSTYDEVNRAGSQSVGGSFMGIFGGGQTKTWTTTVINTSGDNMTYKIEAPGTGVIGFISTKLKRLPDPNLNDSWPSNAMKP</sequence>
<dbReference type="Proteomes" id="UP000319949">
    <property type="component" value="Unassembled WGS sequence"/>
</dbReference>
<keyword evidence="1" id="KW-0732">Signal</keyword>
<feature type="signal peptide" evidence="1">
    <location>
        <begin position="1"/>
        <end position="25"/>
    </location>
</feature>
<accession>A0A560ECY0</accession>
<evidence type="ECO:0000313" key="3">
    <source>
        <dbReference type="Proteomes" id="UP000319949"/>
    </source>
</evidence>
<dbReference type="EMBL" id="VITK01000001">
    <property type="protein sequence ID" value="TWB07184.1"/>
    <property type="molecule type" value="Genomic_DNA"/>
</dbReference>
<dbReference type="OrthoDB" id="8412074at2"/>
<name>A0A560ECY0_9BRAD</name>
<dbReference type="AlphaFoldDB" id="A0A560ECY0"/>
<gene>
    <name evidence="2" type="ORF">FBZ96_1011002</name>
</gene>
<evidence type="ECO:0000256" key="1">
    <source>
        <dbReference type="SAM" id="SignalP"/>
    </source>
</evidence>
<organism evidence="2 3">
    <name type="scientific">Bradyrhizobium stylosanthis</name>
    <dbReference type="NCBI Taxonomy" id="1803665"/>
    <lineage>
        <taxon>Bacteria</taxon>
        <taxon>Pseudomonadati</taxon>
        <taxon>Pseudomonadota</taxon>
        <taxon>Alphaproteobacteria</taxon>
        <taxon>Hyphomicrobiales</taxon>
        <taxon>Nitrobacteraceae</taxon>
        <taxon>Bradyrhizobium</taxon>
    </lineage>
</organism>
<evidence type="ECO:0000313" key="2">
    <source>
        <dbReference type="EMBL" id="TWB07184.1"/>
    </source>
</evidence>
<comment type="caution">
    <text evidence="2">The sequence shown here is derived from an EMBL/GenBank/DDBJ whole genome shotgun (WGS) entry which is preliminary data.</text>
</comment>